<feature type="compositionally biased region" description="Basic and acidic residues" evidence="1">
    <location>
        <begin position="64"/>
        <end position="76"/>
    </location>
</feature>
<dbReference type="PANTHER" id="PTHR33240:SF17">
    <property type="entry name" value="EUKARYOTIC PEPTIDE CHAIN RELEASE FACTOR GTP-BINDING SUBUNIT-LIKE"/>
    <property type="match status" value="1"/>
</dbReference>
<name>A0A9Q1QH32_9CARY</name>
<keyword evidence="3" id="KW-1185">Reference proteome</keyword>
<feature type="compositionally biased region" description="Basic and acidic residues" evidence="1">
    <location>
        <begin position="1"/>
        <end position="15"/>
    </location>
</feature>
<accession>A0A9Q1QH32</accession>
<protein>
    <submittedName>
        <fullName evidence="2">Uncharacterized protein</fullName>
    </submittedName>
</protein>
<proteinExistence type="predicted"/>
<reference evidence="2" key="1">
    <citation type="submission" date="2022-04" db="EMBL/GenBank/DDBJ databases">
        <title>Carnegiea gigantea Genome sequencing and assembly v2.</title>
        <authorList>
            <person name="Copetti D."/>
            <person name="Sanderson M.J."/>
            <person name="Burquez A."/>
            <person name="Wojciechowski M.F."/>
        </authorList>
    </citation>
    <scope>NUCLEOTIDE SEQUENCE</scope>
    <source>
        <strain evidence="2">SGP5-SGP5p</strain>
        <tissue evidence="2">Aerial part</tissue>
    </source>
</reference>
<feature type="region of interest" description="Disordered" evidence="1">
    <location>
        <begin position="179"/>
        <end position="202"/>
    </location>
</feature>
<organism evidence="2 3">
    <name type="scientific">Carnegiea gigantea</name>
    <dbReference type="NCBI Taxonomy" id="171969"/>
    <lineage>
        <taxon>Eukaryota</taxon>
        <taxon>Viridiplantae</taxon>
        <taxon>Streptophyta</taxon>
        <taxon>Embryophyta</taxon>
        <taxon>Tracheophyta</taxon>
        <taxon>Spermatophyta</taxon>
        <taxon>Magnoliopsida</taxon>
        <taxon>eudicotyledons</taxon>
        <taxon>Gunneridae</taxon>
        <taxon>Pentapetalae</taxon>
        <taxon>Caryophyllales</taxon>
        <taxon>Cactineae</taxon>
        <taxon>Cactaceae</taxon>
        <taxon>Cactoideae</taxon>
        <taxon>Echinocereeae</taxon>
        <taxon>Carnegiea</taxon>
    </lineage>
</organism>
<evidence type="ECO:0000313" key="2">
    <source>
        <dbReference type="EMBL" id="KAJ8441584.1"/>
    </source>
</evidence>
<feature type="compositionally biased region" description="Polar residues" evidence="1">
    <location>
        <begin position="190"/>
        <end position="202"/>
    </location>
</feature>
<gene>
    <name evidence="2" type="ORF">Cgig2_023148</name>
</gene>
<evidence type="ECO:0000313" key="3">
    <source>
        <dbReference type="Proteomes" id="UP001153076"/>
    </source>
</evidence>
<comment type="caution">
    <text evidence="2">The sequence shown here is derived from an EMBL/GenBank/DDBJ whole genome shotgun (WGS) entry which is preliminary data.</text>
</comment>
<dbReference type="Proteomes" id="UP001153076">
    <property type="component" value="Unassembled WGS sequence"/>
</dbReference>
<dbReference type="AlphaFoldDB" id="A0A9Q1QH32"/>
<feature type="region of interest" description="Disordered" evidence="1">
    <location>
        <begin position="1"/>
        <end position="84"/>
    </location>
</feature>
<dbReference type="OrthoDB" id="2919534at2759"/>
<dbReference type="PANTHER" id="PTHR33240">
    <property type="entry name" value="OS08G0508500 PROTEIN"/>
    <property type="match status" value="1"/>
</dbReference>
<evidence type="ECO:0000256" key="1">
    <source>
        <dbReference type="SAM" id="MobiDB-lite"/>
    </source>
</evidence>
<dbReference type="EMBL" id="JAKOGI010000161">
    <property type="protein sequence ID" value="KAJ8441584.1"/>
    <property type="molecule type" value="Genomic_DNA"/>
</dbReference>
<sequence length="202" mass="22657">MREAPHTNEDRRTPGETETVPLGSMPSIATVQAMEGLRDQLQPQHRMQRTPDEQPGARSRGRARGLEVKPLKDGRPKSVVPTEVNPTGMIHLPLRLGDKGKAKNLEVDFLVVDVPMAYNVIRGWATLHRVKTVTTPYLLHLQFEVDDGSIGTMQGDQRTARECYHVSIRPLVERMIGLETPPTGKKVQTGPPSRQQRPWSYT</sequence>